<dbReference type="AlphaFoldDB" id="X1QB65"/>
<dbReference type="EMBL" id="BARV01042908">
    <property type="protein sequence ID" value="GAI52031.1"/>
    <property type="molecule type" value="Genomic_DNA"/>
</dbReference>
<proteinExistence type="predicted"/>
<accession>X1QB65</accession>
<sequence>MKGDYPYGEWKVLSKLPDVKIARFGFRTFTDPANIKPEEIEQAKQALAVAGEAVLGG</sequence>
<feature type="non-terminal residue" evidence="1">
    <location>
        <position position="57"/>
    </location>
</feature>
<evidence type="ECO:0000313" key="1">
    <source>
        <dbReference type="EMBL" id="GAI52031.1"/>
    </source>
</evidence>
<reference evidence="1" key="1">
    <citation type="journal article" date="2014" name="Front. Microbiol.">
        <title>High frequency of phylogenetically diverse reductive dehalogenase-homologous genes in deep subseafloor sedimentary metagenomes.</title>
        <authorList>
            <person name="Kawai M."/>
            <person name="Futagami T."/>
            <person name="Toyoda A."/>
            <person name="Takaki Y."/>
            <person name="Nishi S."/>
            <person name="Hori S."/>
            <person name="Arai W."/>
            <person name="Tsubouchi T."/>
            <person name="Morono Y."/>
            <person name="Uchiyama I."/>
            <person name="Ito T."/>
            <person name="Fujiyama A."/>
            <person name="Inagaki F."/>
            <person name="Takami H."/>
        </authorList>
    </citation>
    <scope>NUCLEOTIDE SEQUENCE</scope>
    <source>
        <strain evidence="1">Expedition CK06-06</strain>
    </source>
</reference>
<comment type="caution">
    <text evidence="1">The sequence shown here is derived from an EMBL/GenBank/DDBJ whole genome shotgun (WGS) entry which is preliminary data.</text>
</comment>
<organism evidence="1">
    <name type="scientific">marine sediment metagenome</name>
    <dbReference type="NCBI Taxonomy" id="412755"/>
    <lineage>
        <taxon>unclassified sequences</taxon>
        <taxon>metagenomes</taxon>
        <taxon>ecological metagenomes</taxon>
    </lineage>
</organism>
<name>X1QB65_9ZZZZ</name>
<protein>
    <submittedName>
        <fullName evidence="1">Uncharacterized protein</fullName>
    </submittedName>
</protein>
<gene>
    <name evidence="1" type="ORF">S06H3_64301</name>
</gene>